<dbReference type="Pfam" id="PF00092">
    <property type="entry name" value="VWA"/>
    <property type="match status" value="1"/>
</dbReference>
<dbReference type="PROSITE" id="PS50234">
    <property type="entry name" value="VWFA"/>
    <property type="match status" value="1"/>
</dbReference>
<dbReference type="PROSITE" id="PS50096">
    <property type="entry name" value="IQ"/>
    <property type="match status" value="1"/>
</dbReference>
<evidence type="ECO:0000256" key="2">
    <source>
        <dbReference type="SAM" id="MobiDB-lite"/>
    </source>
</evidence>
<comment type="caution">
    <text evidence="3">The sequence shown here is derived from an EMBL/GenBank/DDBJ whole genome shotgun (WGS) entry which is preliminary data.</text>
</comment>
<dbReference type="PANTHER" id="PTHR24020">
    <property type="entry name" value="COLLAGEN ALPHA"/>
    <property type="match status" value="1"/>
</dbReference>
<dbReference type="Gene3D" id="3.40.50.410">
    <property type="entry name" value="von Willebrand factor, type A domain"/>
    <property type="match status" value="1"/>
</dbReference>
<feature type="coiled-coil region" evidence="1">
    <location>
        <begin position="252"/>
        <end position="304"/>
    </location>
</feature>
<organism evidence="3 4">
    <name type="scientific">Owenia fusiformis</name>
    <name type="common">Polychaete worm</name>
    <dbReference type="NCBI Taxonomy" id="6347"/>
    <lineage>
        <taxon>Eukaryota</taxon>
        <taxon>Metazoa</taxon>
        <taxon>Spiralia</taxon>
        <taxon>Lophotrochozoa</taxon>
        <taxon>Annelida</taxon>
        <taxon>Polychaeta</taxon>
        <taxon>Sedentaria</taxon>
        <taxon>Canalipalpata</taxon>
        <taxon>Sabellida</taxon>
        <taxon>Oweniida</taxon>
        <taxon>Oweniidae</taxon>
        <taxon>Owenia</taxon>
    </lineage>
</organism>
<accession>A0A8J1XQJ0</accession>
<dbReference type="EMBL" id="CAIIXF020000001">
    <property type="protein sequence ID" value="CAH1775817.1"/>
    <property type="molecule type" value="Genomic_DNA"/>
</dbReference>
<keyword evidence="4" id="KW-1185">Reference proteome</keyword>
<sequence length="663" mass="76217">MGRRETMKKEAYIKSKNMIITPRSKDEVGVREMERATASEEYLHNASTNMNDLTLLENDKKMVTSIRQKHTNKELPDINRLSLSNSWGSESFQSYSRQSSIPSSSRSRPTSSATSYRTLKSSRKGMSPSMNGSTRSTSRRSRSTPSPMSSADLGECFSKVSLNSRASQATRSQCSEISAFLHPTKMKRKKDFEGVFYEKDRPFDQWMELSPTKYVFNHKLGIRYVARKKANKPKPKVDEKPYIWENELKIWMFEKQKENQNLMKRLRKSEIQRVQPKGQTPLLEEKYKDLVLRYEADMEEKNRREKATITIQKWLKGTAVRNTIKSLKRQVVLQHASSWRRFVKEYKDMIGRVKTRYGLEVSDTPFEFKQIQEFLNKKREYDAIFEELQTGGKLNRREMMLFFQKCGLHVTLEQLNAAFNKIFKGKGNKIEFVFVLDCSASVGKWNFKTQTLFLQGLIRTMFLSPEGVRAAVVPYNDDVYDVIDLGAYPEREQMANAIESKIRYTLGKTRTDLALKEMRRQLMISRPGAEMYGVVITDGQSNHPKLTALEASRAKKEGIHMFAVGVGRNVDEQELKSIATDNDSMFTIYDYNALPSIRTALTRTTCSGNTGVCHCEVPHSVMDAGRGLFKSEVMDVLLTIFPPDACNIPKELSLLTPTPDYYD</sequence>
<dbReference type="Proteomes" id="UP000749559">
    <property type="component" value="Unassembled WGS sequence"/>
</dbReference>
<evidence type="ECO:0000256" key="1">
    <source>
        <dbReference type="SAM" id="Coils"/>
    </source>
</evidence>
<dbReference type="PANTHER" id="PTHR24020:SF20">
    <property type="entry name" value="PH DOMAIN-CONTAINING PROTEIN"/>
    <property type="match status" value="1"/>
</dbReference>
<evidence type="ECO:0000313" key="4">
    <source>
        <dbReference type="Proteomes" id="UP000749559"/>
    </source>
</evidence>
<reference evidence="3" key="1">
    <citation type="submission" date="2022-03" db="EMBL/GenBank/DDBJ databases">
        <authorList>
            <person name="Martin C."/>
        </authorList>
    </citation>
    <scope>NUCLEOTIDE SEQUENCE</scope>
</reference>
<dbReference type="InterPro" id="IPR002035">
    <property type="entry name" value="VWF_A"/>
</dbReference>
<keyword evidence="1" id="KW-0175">Coiled coil</keyword>
<feature type="compositionally biased region" description="Low complexity" evidence="2">
    <location>
        <begin position="94"/>
        <end position="117"/>
    </location>
</feature>
<protein>
    <submittedName>
        <fullName evidence="3">Uncharacterized protein</fullName>
    </submittedName>
</protein>
<gene>
    <name evidence="3" type="ORF">OFUS_LOCUS3069</name>
</gene>
<dbReference type="InterPro" id="IPR036465">
    <property type="entry name" value="vWFA_dom_sf"/>
</dbReference>
<dbReference type="AlphaFoldDB" id="A0A8J1XQJ0"/>
<dbReference type="SUPFAM" id="SSF53300">
    <property type="entry name" value="vWA-like"/>
    <property type="match status" value="1"/>
</dbReference>
<dbReference type="OrthoDB" id="6131560at2759"/>
<name>A0A8J1XQJ0_OWEFU</name>
<dbReference type="SMART" id="SM00327">
    <property type="entry name" value="VWA"/>
    <property type="match status" value="1"/>
</dbReference>
<evidence type="ECO:0000313" key="3">
    <source>
        <dbReference type="EMBL" id="CAH1775817.1"/>
    </source>
</evidence>
<dbReference type="InterPro" id="IPR050525">
    <property type="entry name" value="ECM_Assembly_Org"/>
</dbReference>
<feature type="region of interest" description="Disordered" evidence="2">
    <location>
        <begin position="94"/>
        <end position="152"/>
    </location>
</feature>
<proteinExistence type="predicted"/>